<keyword evidence="6 10" id="KW-0805">Transcription regulation</keyword>
<sequence length="330" mass="36220">MEEDLTKGGGDPSPRLLDLIPKDETWMVRGKERVVAAAGGGSRDIDSEEERNLELTLGLPGGEDYVKEIKTEEEGSSILSLGFFPKAPKPNTNVDSGSKRGAFDKFEPNPEGTQQQKSGFFQVENKANLGKELSPMTKGKACFFPSAHDEGIRSSQGRNSAPVVGWPPVRSFRKNLASCSSKPSSEPPNVSSETSLNPENIQKGSLVKINMDGIPIGRKIDLQAYDSYEKLASAVEELFRGLLDGIRPRRDPSHAKGRENGEVEQPFCGLLDGTGEYTLVYEDFDGDRLFVGDVPWDEFVSAAKRLRVQKTSELSALPLEAVRRRKTQDC</sequence>
<dbReference type="Proteomes" id="UP000515123">
    <property type="component" value="Linkage group 11"/>
</dbReference>
<evidence type="ECO:0000259" key="12">
    <source>
        <dbReference type="PROSITE" id="PS51745"/>
    </source>
</evidence>
<feature type="compositionally biased region" description="Polar residues" evidence="11">
    <location>
        <begin position="177"/>
        <end position="199"/>
    </location>
</feature>
<dbReference type="SUPFAM" id="SSF54277">
    <property type="entry name" value="CAD &amp; PB1 domains"/>
    <property type="match status" value="1"/>
</dbReference>
<dbReference type="Gene3D" id="3.10.20.90">
    <property type="entry name" value="Phosphatidylinositol 3-kinase Catalytic Subunit, Chain A, domain 1"/>
    <property type="match status" value="1"/>
</dbReference>
<comment type="function">
    <text evidence="1 10">Aux/IAA proteins are short-lived transcriptional factors that function as repressors of early auxin response genes at low auxin concentrations.</text>
</comment>
<evidence type="ECO:0000256" key="5">
    <source>
        <dbReference type="ARBA" id="ARBA00022491"/>
    </source>
</evidence>
<evidence type="ECO:0000256" key="8">
    <source>
        <dbReference type="ARBA" id="ARBA00023242"/>
    </source>
</evidence>
<proteinExistence type="inferred from homology"/>
<dbReference type="AlphaFoldDB" id="A0A6P5FS73"/>
<evidence type="ECO:0000256" key="3">
    <source>
        <dbReference type="ARBA" id="ARBA00006728"/>
    </source>
</evidence>
<dbReference type="PROSITE" id="PS51745">
    <property type="entry name" value="PB1"/>
    <property type="match status" value="1"/>
</dbReference>
<accession>A0A6P5FS73</accession>
<evidence type="ECO:0000313" key="14">
    <source>
        <dbReference type="RefSeq" id="XP_020098542.1"/>
    </source>
</evidence>
<dbReference type="InterPro" id="IPR053793">
    <property type="entry name" value="PB1-like"/>
</dbReference>
<evidence type="ECO:0000256" key="10">
    <source>
        <dbReference type="RuleBase" id="RU004549"/>
    </source>
</evidence>
<feature type="compositionally biased region" description="Basic and acidic residues" evidence="11">
    <location>
        <begin position="97"/>
        <end position="108"/>
    </location>
</feature>
<evidence type="ECO:0000256" key="1">
    <source>
        <dbReference type="ARBA" id="ARBA00002159"/>
    </source>
</evidence>
<evidence type="ECO:0000256" key="11">
    <source>
        <dbReference type="SAM" id="MobiDB-lite"/>
    </source>
</evidence>
<reference evidence="14" key="2">
    <citation type="submission" date="2025-08" db="UniProtKB">
        <authorList>
            <consortium name="RefSeq"/>
        </authorList>
    </citation>
    <scope>IDENTIFICATION</scope>
    <source>
        <tissue evidence="14">Leaf</tissue>
    </source>
</reference>
<feature type="region of interest" description="Disordered" evidence="11">
    <location>
        <begin position="81"/>
        <end position="119"/>
    </location>
</feature>
<comment type="subcellular location">
    <subcellularLocation>
        <location evidence="2 10">Nucleus</location>
    </subcellularLocation>
</comment>
<evidence type="ECO:0000256" key="9">
    <source>
        <dbReference type="ARBA" id="ARBA00023294"/>
    </source>
</evidence>
<dbReference type="RefSeq" id="XP_020098542.1">
    <property type="nucleotide sequence ID" value="XM_020242953.1"/>
</dbReference>
<keyword evidence="7 10" id="KW-0804">Transcription</keyword>
<feature type="domain" description="PB1" evidence="12">
    <location>
        <begin position="204"/>
        <end position="311"/>
    </location>
</feature>
<comment type="similarity">
    <text evidence="3 10">Belongs to the Aux/IAA family.</text>
</comment>
<dbReference type="Pfam" id="PF02309">
    <property type="entry name" value="AUX_IAA"/>
    <property type="match status" value="1"/>
</dbReference>
<feature type="region of interest" description="Disordered" evidence="11">
    <location>
        <begin position="176"/>
        <end position="199"/>
    </location>
</feature>
<dbReference type="GO" id="GO:0006355">
    <property type="term" value="P:regulation of DNA-templated transcription"/>
    <property type="evidence" value="ECO:0007669"/>
    <property type="project" value="InterPro"/>
</dbReference>
<evidence type="ECO:0000313" key="13">
    <source>
        <dbReference type="Proteomes" id="UP000515123"/>
    </source>
</evidence>
<keyword evidence="5 10" id="KW-0678">Repressor</keyword>
<comment type="subunit">
    <text evidence="4 10">Homodimers and heterodimers.</text>
</comment>
<organism evidence="13 14">
    <name type="scientific">Ananas comosus</name>
    <name type="common">Pineapple</name>
    <name type="synonym">Ananas ananas</name>
    <dbReference type="NCBI Taxonomy" id="4615"/>
    <lineage>
        <taxon>Eukaryota</taxon>
        <taxon>Viridiplantae</taxon>
        <taxon>Streptophyta</taxon>
        <taxon>Embryophyta</taxon>
        <taxon>Tracheophyta</taxon>
        <taxon>Spermatophyta</taxon>
        <taxon>Magnoliopsida</taxon>
        <taxon>Liliopsida</taxon>
        <taxon>Poales</taxon>
        <taxon>Bromeliaceae</taxon>
        <taxon>Bromelioideae</taxon>
        <taxon>Ananas</taxon>
    </lineage>
</organism>
<dbReference type="GO" id="GO:0009734">
    <property type="term" value="P:auxin-activated signaling pathway"/>
    <property type="evidence" value="ECO:0007669"/>
    <property type="project" value="UniProtKB-UniRule"/>
</dbReference>
<dbReference type="GO" id="GO:0005634">
    <property type="term" value="C:nucleus"/>
    <property type="evidence" value="ECO:0007669"/>
    <property type="project" value="UniProtKB-SubCell"/>
</dbReference>
<dbReference type="InterPro" id="IPR033389">
    <property type="entry name" value="AUX/IAA_dom"/>
</dbReference>
<evidence type="ECO:0000256" key="2">
    <source>
        <dbReference type="ARBA" id="ARBA00004123"/>
    </source>
</evidence>
<dbReference type="InterPro" id="IPR003311">
    <property type="entry name" value="AUX_IAA"/>
</dbReference>
<keyword evidence="8 10" id="KW-0539">Nucleus</keyword>
<evidence type="ECO:0000256" key="6">
    <source>
        <dbReference type="ARBA" id="ARBA00023015"/>
    </source>
</evidence>
<name>A0A6P5FS73_ANACO</name>
<keyword evidence="13" id="KW-1185">Reference proteome</keyword>
<evidence type="ECO:0000256" key="4">
    <source>
        <dbReference type="ARBA" id="ARBA00011726"/>
    </source>
</evidence>
<dbReference type="OrthoDB" id="615826at2759"/>
<dbReference type="GeneID" id="109717276"/>
<dbReference type="PANTHER" id="PTHR31734">
    <property type="entry name" value="AUXIN-RESPONSIVE PROTEIN IAA17"/>
    <property type="match status" value="1"/>
</dbReference>
<evidence type="ECO:0000256" key="7">
    <source>
        <dbReference type="ARBA" id="ARBA00023163"/>
    </source>
</evidence>
<protein>
    <recommendedName>
        <fullName evidence="10">Auxin-responsive protein</fullName>
    </recommendedName>
</protein>
<gene>
    <name evidence="14" type="primary">LOC109717276</name>
</gene>
<dbReference type="PANTHER" id="PTHR31734:SF2">
    <property type="entry name" value="AUXIN-RESPONSIVE PROTEIN IAA26"/>
    <property type="match status" value="1"/>
</dbReference>
<keyword evidence="9 10" id="KW-0927">Auxin signaling pathway</keyword>
<reference evidence="13" key="1">
    <citation type="journal article" date="2015" name="Nat. Genet.">
        <title>The pineapple genome and the evolution of CAM photosynthesis.</title>
        <authorList>
            <person name="Ming R."/>
            <person name="VanBuren R."/>
            <person name="Wai C.M."/>
            <person name="Tang H."/>
            <person name="Schatz M.C."/>
            <person name="Bowers J.E."/>
            <person name="Lyons E."/>
            <person name="Wang M.L."/>
            <person name="Chen J."/>
            <person name="Biggers E."/>
            <person name="Zhang J."/>
            <person name="Huang L."/>
            <person name="Zhang L."/>
            <person name="Miao W."/>
            <person name="Zhang J."/>
            <person name="Ye Z."/>
            <person name="Miao C."/>
            <person name="Lin Z."/>
            <person name="Wang H."/>
            <person name="Zhou H."/>
            <person name="Yim W.C."/>
            <person name="Priest H.D."/>
            <person name="Zheng C."/>
            <person name="Woodhouse M."/>
            <person name="Edger P.P."/>
            <person name="Guyot R."/>
            <person name="Guo H.B."/>
            <person name="Guo H."/>
            <person name="Zheng G."/>
            <person name="Singh R."/>
            <person name="Sharma A."/>
            <person name="Min X."/>
            <person name="Zheng Y."/>
            <person name="Lee H."/>
            <person name="Gurtowski J."/>
            <person name="Sedlazeck F.J."/>
            <person name="Harkess A."/>
            <person name="McKain M.R."/>
            <person name="Liao Z."/>
            <person name="Fang J."/>
            <person name="Liu J."/>
            <person name="Zhang X."/>
            <person name="Zhang Q."/>
            <person name="Hu W."/>
            <person name="Qin Y."/>
            <person name="Wang K."/>
            <person name="Chen L.Y."/>
            <person name="Shirley N."/>
            <person name="Lin Y.R."/>
            <person name="Liu L.Y."/>
            <person name="Hernandez A.G."/>
            <person name="Wright C.L."/>
            <person name="Bulone V."/>
            <person name="Tuskan G.A."/>
            <person name="Heath K."/>
            <person name="Zee F."/>
            <person name="Moore P.H."/>
            <person name="Sunkar R."/>
            <person name="Leebens-Mack J.H."/>
            <person name="Mockler T."/>
            <person name="Bennetzen J.L."/>
            <person name="Freeling M."/>
            <person name="Sankoff D."/>
            <person name="Paterson A.H."/>
            <person name="Zhu X."/>
            <person name="Yang X."/>
            <person name="Smith J.A."/>
            <person name="Cushman J.C."/>
            <person name="Paull R.E."/>
            <person name="Yu Q."/>
        </authorList>
    </citation>
    <scope>NUCLEOTIDE SEQUENCE [LARGE SCALE GENOMIC DNA]</scope>
    <source>
        <strain evidence="13">cv. F153</strain>
    </source>
</reference>